<proteinExistence type="predicted"/>
<protein>
    <recommendedName>
        <fullName evidence="6">Mannose-6-phosphate isomerase</fullName>
    </recommendedName>
</protein>
<reference evidence="4 5" key="1">
    <citation type="submission" date="2024-01" db="EMBL/GenBank/DDBJ databases">
        <authorList>
            <person name="Allen C."/>
            <person name="Tagirdzhanova G."/>
        </authorList>
    </citation>
    <scope>NUCLEOTIDE SEQUENCE [LARGE SCALE GENOMIC DNA]</scope>
</reference>
<evidence type="ECO:0000256" key="3">
    <source>
        <dbReference type="SAM" id="MobiDB-lite"/>
    </source>
</evidence>
<keyword evidence="5" id="KW-1185">Reference proteome</keyword>
<dbReference type="SUPFAM" id="SSF51182">
    <property type="entry name" value="RmlC-like cupins"/>
    <property type="match status" value="1"/>
</dbReference>
<evidence type="ECO:0000256" key="1">
    <source>
        <dbReference type="ARBA" id="ARBA00022723"/>
    </source>
</evidence>
<keyword evidence="2" id="KW-0862">Zinc</keyword>
<dbReference type="Proteomes" id="UP001642406">
    <property type="component" value="Unassembled WGS sequence"/>
</dbReference>
<dbReference type="CDD" id="cd07010">
    <property type="entry name" value="cupin_PMI_type_I_N_bac"/>
    <property type="match status" value="1"/>
</dbReference>
<dbReference type="InterPro" id="IPR011051">
    <property type="entry name" value="RmlC_Cupin_sf"/>
</dbReference>
<gene>
    <name evidence="4" type="ORF">SBRCBS47491_001816</name>
</gene>
<evidence type="ECO:0000256" key="2">
    <source>
        <dbReference type="ARBA" id="ARBA00022833"/>
    </source>
</evidence>
<keyword evidence="1" id="KW-0479">Metal-binding</keyword>
<dbReference type="InterPro" id="IPR051804">
    <property type="entry name" value="Carb_Metab_Reg_Kinase/Isom"/>
</dbReference>
<sequence>MPIILPANQPAARFYKGGPQIDRFRGAQPSGSTTKAGPAYEPEDWVASTTPCYGCRPLGLTTLPDGRLLADAVAADPEHWLGPAHVAAFGADTKLLVKLLDAGQRLPVHAHPDGRWARKHVPGATHGKAEAWYILTGGEVWLGLKEDVSIDELEQMVASQDVDDLLGKLHRFNVQPHQTVYVPPGFMHAIGEGVLVVEVQEPSDLSVLLEWKGFAIDGVNKGHLSVGWDTALTAVDRVGRSRKDIEKLLVLPGDHVVSSTSESVLASSSNPYFRLEHVAVAEGQQQSIEQGFSVIVVLDGEVTLSSAVAESVQANKCNTILVAFADGSLTLSGVGKMLIARPPSP</sequence>
<organism evidence="4 5">
    <name type="scientific">Sporothrix bragantina</name>
    <dbReference type="NCBI Taxonomy" id="671064"/>
    <lineage>
        <taxon>Eukaryota</taxon>
        <taxon>Fungi</taxon>
        <taxon>Dikarya</taxon>
        <taxon>Ascomycota</taxon>
        <taxon>Pezizomycotina</taxon>
        <taxon>Sordariomycetes</taxon>
        <taxon>Sordariomycetidae</taxon>
        <taxon>Ophiostomatales</taxon>
        <taxon>Ophiostomataceae</taxon>
        <taxon>Sporothrix</taxon>
    </lineage>
</organism>
<feature type="region of interest" description="Disordered" evidence="3">
    <location>
        <begin position="22"/>
        <end position="41"/>
    </location>
</feature>
<accession>A0ABP0B281</accession>
<evidence type="ECO:0000313" key="5">
    <source>
        <dbReference type="Proteomes" id="UP001642406"/>
    </source>
</evidence>
<evidence type="ECO:0008006" key="6">
    <source>
        <dbReference type="Google" id="ProtNLM"/>
    </source>
</evidence>
<name>A0ABP0B281_9PEZI</name>
<dbReference type="Gene3D" id="2.60.120.10">
    <property type="entry name" value="Jelly Rolls"/>
    <property type="match status" value="2"/>
</dbReference>
<dbReference type="PANTHER" id="PTHR42742:SF3">
    <property type="entry name" value="FRUCTOKINASE"/>
    <property type="match status" value="1"/>
</dbReference>
<dbReference type="EMBL" id="CAWUHC010000010">
    <property type="protein sequence ID" value="CAK7213485.1"/>
    <property type="molecule type" value="Genomic_DNA"/>
</dbReference>
<dbReference type="PANTHER" id="PTHR42742">
    <property type="entry name" value="TRANSCRIPTIONAL REPRESSOR MPRA"/>
    <property type="match status" value="1"/>
</dbReference>
<dbReference type="InterPro" id="IPR014710">
    <property type="entry name" value="RmlC-like_jellyroll"/>
</dbReference>
<evidence type="ECO:0000313" key="4">
    <source>
        <dbReference type="EMBL" id="CAK7213485.1"/>
    </source>
</evidence>
<comment type="caution">
    <text evidence="4">The sequence shown here is derived from an EMBL/GenBank/DDBJ whole genome shotgun (WGS) entry which is preliminary data.</text>
</comment>